<gene>
    <name evidence="4" type="primary">Hypp4839</name>
    <name evidence="4" type="ORF">BLAG_LOCUS24037</name>
</gene>
<feature type="compositionally biased region" description="Acidic residues" evidence="2">
    <location>
        <begin position="129"/>
        <end position="290"/>
    </location>
</feature>
<reference evidence="4" key="1">
    <citation type="submission" date="2022-01" db="EMBL/GenBank/DDBJ databases">
        <authorList>
            <person name="Braso-Vives M."/>
        </authorList>
    </citation>
    <scope>NUCLEOTIDE SEQUENCE</scope>
</reference>
<feature type="signal peptide" evidence="3">
    <location>
        <begin position="1"/>
        <end position="24"/>
    </location>
</feature>
<evidence type="ECO:0000313" key="5">
    <source>
        <dbReference type="Proteomes" id="UP000838412"/>
    </source>
</evidence>
<accession>A0A8K0ABP4</accession>
<dbReference type="EMBL" id="OV696693">
    <property type="protein sequence ID" value="CAH1272384.1"/>
    <property type="molecule type" value="Genomic_DNA"/>
</dbReference>
<protein>
    <submittedName>
        <fullName evidence="4">Hypp4839 protein</fullName>
    </submittedName>
</protein>
<name>A0A8K0ABP4_BRALA</name>
<organism evidence="4 5">
    <name type="scientific">Branchiostoma lanceolatum</name>
    <name type="common">Common lancelet</name>
    <name type="synonym">Amphioxus lanceolatum</name>
    <dbReference type="NCBI Taxonomy" id="7740"/>
    <lineage>
        <taxon>Eukaryota</taxon>
        <taxon>Metazoa</taxon>
        <taxon>Chordata</taxon>
        <taxon>Cephalochordata</taxon>
        <taxon>Leptocardii</taxon>
        <taxon>Amphioxiformes</taxon>
        <taxon>Branchiostomatidae</taxon>
        <taxon>Branchiostoma</taxon>
    </lineage>
</organism>
<evidence type="ECO:0000256" key="1">
    <source>
        <dbReference type="SAM" id="Coils"/>
    </source>
</evidence>
<feature type="compositionally biased region" description="Basic and acidic residues" evidence="2">
    <location>
        <begin position="291"/>
        <end position="302"/>
    </location>
</feature>
<feature type="coiled-coil region" evidence="1">
    <location>
        <begin position="39"/>
        <end position="66"/>
    </location>
</feature>
<evidence type="ECO:0000256" key="2">
    <source>
        <dbReference type="SAM" id="MobiDB-lite"/>
    </source>
</evidence>
<evidence type="ECO:0000256" key="3">
    <source>
        <dbReference type="SAM" id="SignalP"/>
    </source>
</evidence>
<dbReference type="AlphaFoldDB" id="A0A8K0ABP4"/>
<keyword evidence="5" id="KW-1185">Reference proteome</keyword>
<dbReference type="Proteomes" id="UP000838412">
    <property type="component" value="Chromosome 8"/>
</dbReference>
<keyword evidence="1" id="KW-0175">Coiled coil</keyword>
<feature type="chain" id="PRO_5035421768" evidence="3">
    <location>
        <begin position="25"/>
        <end position="321"/>
    </location>
</feature>
<dbReference type="OrthoDB" id="10665755at2759"/>
<proteinExistence type="predicted"/>
<evidence type="ECO:0000313" key="4">
    <source>
        <dbReference type="EMBL" id="CAH1272384.1"/>
    </source>
</evidence>
<keyword evidence="3" id="KW-0732">Signal</keyword>
<sequence length="321" mass="37896">MIVSKSLVVTLVVTIFMATKEARGFFTDRISSKTKELKEATEDQEIEKLKVQLSSLQRNVNLQSRIMGQMGMKLKEIESKDVPTADEMREMREGITNMGIEVENLEKWRQERVREIREHRQDNAHGPGSDDELEGGEQSMEGEEDDHEEAEDEEDDDEEDDDEEDNDEEDGEDEDEEDDDEEEDVEEYEDEEDDDEENEDEEDEDEEDEDEEDDDEDDDDEDDEDEEDDDEDDDDEDDDDEEDEDEEDEDEENDDEGDDEEEDEDEEDDGEEDEDEEDEDEEEEEEEEEEERPRGQEERGNGQDRWQSVMDWFHGNGRGRQ</sequence>
<feature type="region of interest" description="Disordered" evidence="2">
    <location>
        <begin position="118"/>
        <end position="321"/>
    </location>
</feature>